<dbReference type="VEuPathDB" id="ToxoDB:TGVEG_362210"/>
<gene>
    <name evidence="1" type="ORF">TGVEG_362210</name>
</gene>
<keyword evidence="2" id="KW-1185">Reference proteome</keyword>
<evidence type="ECO:0000313" key="1">
    <source>
        <dbReference type="EMBL" id="ESS32378.1"/>
    </source>
</evidence>
<sequence length="103" mass="11500">MVHLHIRRHGKSVRLAATLLFRPCSARFAEFALATQGAFEAAFRVTAMERLGAASPSDIFFHMVWTTHGAHAAFLCSWCERNCEGQLRHDSNKLSSLREVGEA</sequence>
<protein>
    <submittedName>
        <fullName evidence="1">Uncharacterized protein</fullName>
    </submittedName>
</protein>
<dbReference type="AlphaFoldDB" id="A0A125YX82"/>
<accession>A0A125YX82</accession>
<dbReference type="Proteomes" id="UP000002226">
    <property type="component" value="Unassembled WGS sequence"/>
</dbReference>
<reference evidence="1" key="1">
    <citation type="submission" date="2007-03" db="EMBL/GenBank/DDBJ databases">
        <authorList>
            <person name="Paulsen I."/>
        </authorList>
    </citation>
    <scope>NUCLEOTIDE SEQUENCE</scope>
    <source>
        <strain evidence="1">VEG</strain>
    </source>
</reference>
<name>A0A125YX82_TOXGV</name>
<evidence type="ECO:0000313" key="2">
    <source>
        <dbReference type="Proteomes" id="UP000002226"/>
    </source>
</evidence>
<organism evidence="1 2">
    <name type="scientific">Toxoplasma gondii (strain ATCC 50861 / VEG)</name>
    <dbReference type="NCBI Taxonomy" id="432359"/>
    <lineage>
        <taxon>Eukaryota</taxon>
        <taxon>Sar</taxon>
        <taxon>Alveolata</taxon>
        <taxon>Apicomplexa</taxon>
        <taxon>Conoidasida</taxon>
        <taxon>Coccidia</taxon>
        <taxon>Eucoccidiorida</taxon>
        <taxon>Eimeriorina</taxon>
        <taxon>Sarcocystidae</taxon>
        <taxon>Toxoplasma</taxon>
    </lineage>
</organism>
<comment type="caution">
    <text evidence="1">The sequence shown here is derived from an EMBL/GenBank/DDBJ whole genome shotgun (WGS) entry which is preliminary data.</text>
</comment>
<proteinExistence type="predicted"/>
<dbReference type="EMBL" id="AAYL02000135">
    <property type="protein sequence ID" value="ESS32378.1"/>
    <property type="molecule type" value="Genomic_DNA"/>
</dbReference>